<feature type="compositionally biased region" description="Basic residues" evidence="1">
    <location>
        <begin position="198"/>
        <end position="207"/>
    </location>
</feature>
<organism evidence="2 3">
    <name type="scientific">Mya arenaria</name>
    <name type="common">Soft-shell clam</name>
    <dbReference type="NCBI Taxonomy" id="6604"/>
    <lineage>
        <taxon>Eukaryota</taxon>
        <taxon>Metazoa</taxon>
        <taxon>Spiralia</taxon>
        <taxon>Lophotrochozoa</taxon>
        <taxon>Mollusca</taxon>
        <taxon>Bivalvia</taxon>
        <taxon>Autobranchia</taxon>
        <taxon>Heteroconchia</taxon>
        <taxon>Euheterodonta</taxon>
        <taxon>Imparidentia</taxon>
        <taxon>Neoheterodontei</taxon>
        <taxon>Myida</taxon>
        <taxon>Myoidea</taxon>
        <taxon>Myidae</taxon>
        <taxon>Mya</taxon>
    </lineage>
</organism>
<evidence type="ECO:0000313" key="2">
    <source>
        <dbReference type="EMBL" id="WAR12694.1"/>
    </source>
</evidence>
<gene>
    <name evidence="2" type="ORF">MAR_026874</name>
</gene>
<feature type="region of interest" description="Disordered" evidence="1">
    <location>
        <begin position="128"/>
        <end position="225"/>
    </location>
</feature>
<evidence type="ECO:0000256" key="1">
    <source>
        <dbReference type="SAM" id="MobiDB-lite"/>
    </source>
</evidence>
<proteinExistence type="predicted"/>
<reference evidence="2" key="1">
    <citation type="submission" date="2022-11" db="EMBL/GenBank/DDBJ databases">
        <title>Centuries of genome instability and evolution in soft-shell clam transmissible cancer (bioRxiv).</title>
        <authorList>
            <person name="Hart S.F.M."/>
            <person name="Yonemitsu M.A."/>
            <person name="Giersch R.M."/>
            <person name="Beal B.F."/>
            <person name="Arriagada G."/>
            <person name="Davis B.W."/>
            <person name="Ostrander E.A."/>
            <person name="Goff S.P."/>
            <person name="Metzger M.J."/>
        </authorList>
    </citation>
    <scope>NUCLEOTIDE SEQUENCE</scope>
    <source>
        <strain evidence="2">MELC-2E11</strain>
        <tissue evidence="2">Siphon/mantle</tissue>
    </source>
</reference>
<evidence type="ECO:0000313" key="3">
    <source>
        <dbReference type="Proteomes" id="UP001164746"/>
    </source>
</evidence>
<accession>A0ABY7EWA5</accession>
<dbReference type="PANTHER" id="PTHR46601:SF1">
    <property type="entry name" value="ADF-H DOMAIN-CONTAINING PROTEIN"/>
    <property type="match status" value="1"/>
</dbReference>
<feature type="compositionally biased region" description="Polar residues" evidence="1">
    <location>
        <begin position="154"/>
        <end position="163"/>
    </location>
</feature>
<dbReference type="PANTHER" id="PTHR46601">
    <property type="entry name" value="ULP_PROTEASE DOMAIN-CONTAINING PROTEIN"/>
    <property type="match status" value="1"/>
</dbReference>
<sequence>MPRLAVTYRWFTETSPEVSSVFMASSRVFINSQSVLSAVNAFSSSVLTFSMLSSNSFSRRSRMAKSKAQRMKEYRARKKAELGKEWFKRENQRVKGYFVPISELSEEKQAHKRQLNRKHCETYRKKRKIIAHEENTQEVGESSQNIDSLEDENGVSSSTVSTANEHRQSRGRKRVSRALAKQYRKNETLQDENESLKRKLNTVRKRLNRLESKQKKAPLTPRSKSDKLLKDAGLEPKHVPDIRKKILFAECLSEEIKEAKKANNQNVVMRVVSGEIIKKYKMKRALGTSTLLDRRRLNNISKSVAHIKKRTRNAMINNTVTREIHEFLSRDDNSRLLPGKADAIKVGAEKAQKRVLNDYMYNLHTKFLAESTYKISLSAFYNKKPRSIAHVNFSSRSVCLCQKHQNFALKLRCLKNYKVTTITSPDRFMQMHNNEELEKTLDKIQDTTVRYQEWKRIKMKDGKQKMRVIDLELPIEEFKAMMKRTYIDMVLAIVEKVIAAGKMYVDNLEAIHFWTDSPTSQYRNKTIFNFISNLEKSHGITGSWQYFESGHGKGPCDGIGGTTKRNADNAVKQGKFIIQDAGDFFKWASQTDSQIEYDKIEQTEFEQSQERVEKENKCIKPIKGTMKIHSVVSIVPGIVRTRETTCVCENCFNENGFVENDKCLWITQNLIKPTPEDQNNQDADDDAEKVIDLPSQTLAADDDVENPENQIIRENLKEKEYVVIVYNDCRYIGQVTEIDDEDDEVEVNCMEECGKVSGRYRWPRNTDKIWLKRNDVLKVIEAPRPTGKTQRIIRVNENTL</sequence>
<dbReference type="EMBL" id="CP111019">
    <property type="protein sequence ID" value="WAR12694.1"/>
    <property type="molecule type" value="Genomic_DNA"/>
</dbReference>
<dbReference type="Proteomes" id="UP001164746">
    <property type="component" value="Chromosome 8"/>
</dbReference>
<name>A0ABY7EWA5_MYAAR</name>
<protein>
    <submittedName>
        <fullName evidence="2">Uncharacterized protein</fullName>
    </submittedName>
</protein>
<keyword evidence="3" id="KW-1185">Reference proteome</keyword>
<feature type="compositionally biased region" description="Polar residues" evidence="1">
    <location>
        <begin position="137"/>
        <end position="147"/>
    </location>
</feature>